<feature type="compositionally biased region" description="Basic and acidic residues" evidence="1">
    <location>
        <begin position="420"/>
        <end position="430"/>
    </location>
</feature>
<accession>G2QBE9</accession>
<feature type="compositionally biased region" description="Basic and acidic residues" evidence="1">
    <location>
        <begin position="512"/>
        <end position="524"/>
    </location>
</feature>
<feature type="region of interest" description="Disordered" evidence="1">
    <location>
        <begin position="143"/>
        <end position="209"/>
    </location>
</feature>
<evidence type="ECO:0000256" key="1">
    <source>
        <dbReference type="SAM" id="MobiDB-lite"/>
    </source>
</evidence>
<dbReference type="VEuPathDB" id="FungiDB:MYCTH_2304626"/>
<sequence>MSPPPSSTRSTHVDASGATRPSIATSTSALAAAASRNANPAVSAALQGATLAFNKQKAAAAVGGNGNSNSNSNGSSAGSLGLGPAPSRQPNQNNVHAITAGQGTGPNNRSGTGVSAASAQRPEPRGGSGALLAATRAARDHAAAAAATTAVTRPRPVDERSPGYAGGGVARHATGGTTVNTSLSGDGESKEAAGSAHWSGTELDGGGHAHGGLVAQRLLELHAAGGGTGSHRSTLLPPPGGPDCLTGNQASSPSSTSPSFIAATLAASRSASPTRGPIPQLDLNGGRPTRARRQSTSNASVSAGSLSSSVMPERDLPDTSSIPPTTSLVSLFESKRGKDDVDPVKKKAPSVRTESGDVRSQAGGEEAQQAPGKAKPKPVPKPKPGFSPDHGRKTGLDGNARGSASDTSQRGNTTALDGSDDNKGRSDLRPPRSPPASQSAGHKPITKPSASASQRPTTPPSSAPDRAISNRTNPQTMKLLGTPRMEPPTPPERASGTTMKGPAVPCTLSTSRNDRADAVPHDYQDLTPKPRQPSQSSTPSDDTFVSASSVQLRTMPPVNAADETAVQRPPVPRRSPSPRSTTTPEFQPPLSSDTSTTNLTLGSLTNAIVASNIASARLTPTSSSQPPPVPAPRRSGRSSPLRPHHTADSIRSQLGGGGSGSRSPSRRNAPQQQQQQPHKTGVLLQTLRSLHTSLSDDEDARRHQLHHHHRRRNKVLGGGNRKHAHHEGSRRRWRDEITPRERRRYEAVWASNRGLLLRPGWAVQYTAADGDEPEGEGKREAEADSQDDDNNNNNNNSSSNNILDQSRAPPGRPEAELVVNVVARDIWSRSRLPADELAEVWDLVDRGRRGALGRDEFVVGMWLIDQRLRGRKIPARVSRSVWDSVAGGAALGVVVPLPPKVPAGSKKTGQGWKGW</sequence>
<dbReference type="Gene3D" id="1.10.238.10">
    <property type="entry name" value="EF-hand"/>
    <property type="match status" value="1"/>
</dbReference>
<dbReference type="Proteomes" id="UP000007322">
    <property type="component" value="Chromosome 3"/>
</dbReference>
<dbReference type="KEGG" id="mtm:MYCTH_2304626"/>
<dbReference type="eggNOG" id="KOG0998">
    <property type="taxonomic scope" value="Eukaryota"/>
</dbReference>
<feature type="region of interest" description="Disordered" evidence="1">
    <location>
        <begin position="767"/>
        <end position="811"/>
    </location>
</feature>
<feature type="region of interest" description="Disordered" evidence="1">
    <location>
        <begin position="1"/>
        <end position="42"/>
    </location>
</feature>
<evidence type="ECO:0000259" key="2">
    <source>
        <dbReference type="PROSITE" id="PS50031"/>
    </source>
</evidence>
<dbReference type="SUPFAM" id="SSF47473">
    <property type="entry name" value="EF-hand"/>
    <property type="match status" value="1"/>
</dbReference>
<reference evidence="3 4" key="1">
    <citation type="journal article" date="2011" name="Nat. Biotechnol.">
        <title>Comparative genomic analysis of the thermophilic biomass-degrading fungi Myceliophthora thermophila and Thielavia terrestris.</title>
        <authorList>
            <person name="Berka R.M."/>
            <person name="Grigoriev I.V."/>
            <person name="Otillar R."/>
            <person name="Salamov A."/>
            <person name="Grimwood J."/>
            <person name="Reid I."/>
            <person name="Ishmael N."/>
            <person name="John T."/>
            <person name="Darmond C."/>
            <person name="Moisan M.-C."/>
            <person name="Henrissat B."/>
            <person name="Coutinho P.M."/>
            <person name="Lombard V."/>
            <person name="Natvig D.O."/>
            <person name="Lindquist E."/>
            <person name="Schmutz J."/>
            <person name="Lucas S."/>
            <person name="Harris P."/>
            <person name="Powlowski J."/>
            <person name="Bellemare A."/>
            <person name="Taylor D."/>
            <person name="Butler G."/>
            <person name="de Vries R.P."/>
            <person name="Allijn I.E."/>
            <person name="van den Brink J."/>
            <person name="Ushinsky S."/>
            <person name="Storms R."/>
            <person name="Powell A.J."/>
            <person name="Paulsen I.T."/>
            <person name="Elbourne L.D.H."/>
            <person name="Baker S.E."/>
            <person name="Magnuson J."/>
            <person name="LaBoissiere S."/>
            <person name="Clutterbuck A.J."/>
            <person name="Martinez D."/>
            <person name="Wogulis M."/>
            <person name="de Leon A.L."/>
            <person name="Rey M.W."/>
            <person name="Tsang A."/>
        </authorList>
    </citation>
    <scope>NUCLEOTIDE SEQUENCE [LARGE SCALE GENOMIC DNA]</scope>
    <source>
        <strain evidence="4">ATCC 42464 / BCRC 31852 / DSM 1799</strain>
    </source>
</reference>
<dbReference type="HOGENOM" id="CLU_014603_0_0_1"/>
<feature type="compositionally biased region" description="Polar residues" evidence="1">
    <location>
        <begin position="318"/>
        <end position="329"/>
    </location>
</feature>
<feature type="compositionally biased region" description="Low complexity" evidence="1">
    <location>
        <begin position="577"/>
        <end position="599"/>
    </location>
</feature>
<dbReference type="EMBL" id="CP003004">
    <property type="protein sequence ID" value="AEO57892.1"/>
    <property type="molecule type" value="Genomic_DNA"/>
</dbReference>
<feature type="compositionally biased region" description="Low complexity" evidence="1">
    <location>
        <begin position="295"/>
        <end position="309"/>
    </location>
</feature>
<name>G2QBE9_THET4</name>
<feature type="compositionally biased region" description="Polar residues" evidence="1">
    <location>
        <begin position="402"/>
        <end position="416"/>
    </location>
</feature>
<feature type="region of interest" description="Disordered" evidence="1">
    <location>
        <begin position="616"/>
        <end position="680"/>
    </location>
</feature>
<keyword evidence="4" id="KW-1185">Reference proteome</keyword>
<dbReference type="SMART" id="SM00027">
    <property type="entry name" value="EH"/>
    <property type="match status" value="1"/>
</dbReference>
<dbReference type="STRING" id="573729.G2QBE9"/>
<organism evidence="3 4">
    <name type="scientific">Thermothelomyces thermophilus (strain ATCC 42464 / BCRC 31852 / DSM 1799)</name>
    <name type="common">Sporotrichum thermophile</name>
    <dbReference type="NCBI Taxonomy" id="573729"/>
    <lineage>
        <taxon>Eukaryota</taxon>
        <taxon>Fungi</taxon>
        <taxon>Dikarya</taxon>
        <taxon>Ascomycota</taxon>
        <taxon>Pezizomycotina</taxon>
        <taxon>Sordariomycetes</taxon>
        <taxon>Sordariomycetidae</taxon>
        <taxon>Sordariales</taxon>
        <taxon>Chaetomiaceae</taxon>
        <taxon>Thermothelomyces</taxon>
    </lineage>
</organism>
<feature type="compositionally biased region" description="Polar residues" evidence="1">
    <location>
        <begin position="532"/>
        <end position="552"/>
    </location>
</feature>
<feature type="compositionally biased region" description="Low complexity" evidence="1">
    <location>
        <begin position="22"/>
        <end position="42"/>
    </location>
</feature>
<gene>
    <name evidence="3" type="ORF">MYCTH_2304626</name>
</gene>
<dbReference type="GeneID" id="11507763"/>
<dbReference type="RefSeq" id="XP_003663137.1">
    <property type="nucleotide sequence ID" value="XM_003663089.1"/>
</dbReference>
<dbReference type="InterPro" id="IPR011992">
    <property type="entry name" value="EF-hand-dom_pair"/>
</dbReference>
<feature type="compositionally biased region" description="Polar residues" evidence="1">
    <location>
        <begin position="105"/>
        <end position="118"/>
    </location>
</feature>
<dbReference type="OrthoDB" id="10045710at2759"/>
<dbReference type="AlphaFoldDB" id="G2QBE9"/>
<feature type="region of interest" description="Disordered" evidence="1">
    <location>
        <begin position="695"/>
        <end position="733"/>
    </location>
</feature>
<dbReference type="InParanoid" id="G2QBE9"/>
<dbReference type="InterPro" id="IPR000261">
    <property type="entry name" value="EH_dom"/>
</dbReference>
<dbReference type="CDD" id="cd00052">
    <property type="entry name" value="EH"/>
    <property type="match status" value="1"/>
</dbReference>
<feature type="domain" description="EH" evidence="2">
    <location>
        <begin position="795"/>
        <end position="874"/>
    </location>
</feature>
<dbReference type="Pfam" id="PF12763">
    <property type="entry name" value="EH"/>
    <property type="match status" value="1"/>
</dbReference>
<protein>
    <recommendedName>
        <fullName evidence="2">EH domain-containing protein</fullName>
    </recommendedName>
</protein>
<dbReference type="OMA" id="AEVWELV"/>
<evidence type="ECO:0000313" key="4">
    <source>
        <dbReference type="Proteomes" id="UP000007322"/>
    </source>
</evidence>
<evidence type="ECO:0000313" key="3">
    <source>
        <dbReference type="EMBL" id="AEO57892.1"/>
    </source>
</evidence>
<feature type="compositionally biased region" description="Low complexity" evidence="1">
    <location>
        <begin position="143"/>
        <end position="154"/>
    </location>
</feature>
<feature type="compositionally biased region" description="Basic residues" evidence="1">
    <location>
        <begin position="703"/>
        <end position="732"/>
    </location>
</feature>
<feature type="compositionally biased region" description="Low complexity" evidence="1">
    <location>
        <begin position="58"/>
        <end position="86"/>
    </location>
</feature>
<dbReference type="PROSITE" id="PS50031">
    <property type="entry name" value="EH"/>
    <property type="match status" value="1"/>
</dbReference>
<feature type="compositionally biased region" description="Low complexity" evidence="1">
    <location>
        <begin position="791"/>
        <end position="801"/>
    </location>
</feature>
<feature type="region of interest" description="Disordered" evidence="1">
    <location>
        <begin position="56"/>
        <end position="128"/>
    </location>
</feature>
<feature type="compositionally biased region" description="Polar residues" evidence="1">
    <location>
        <begin position="175"/>
        <end position="184"/>
    </location>
</feature>
<feature type="compositionally biased region" description="Basic and acidic residues" evidence="1">
    <location>
        <begin position="333"/>
        <end position="345"/>
    </location>
</feature>
<proteinExistence type="predicted"/>
<feature type="compositionally biased region" description="Low complexity" evidence="1">
    <location>
        <begin position="661"/>
        <end position="676"/>
    </location>
</feature>
<feature type="region of interest" description="Disordered" evidence="1">
    <location>
        <begin position="224"/>
        <end position="599"/>
    </location>
</feature>